<protein>
    <submittedName>
        <fullName evidence="4">Extra-cytoplasmic solute receptor</fullName>
    </submittedName>
</protein>
<dbReference type="RefSeq" id="WP_340530132.1">
    <property type="nucleotide sequence ID" value="NZ_FMSH01000498.1"/>
</dbReference>
<keyword evidence="4" id="KW-0675">Receptor</keyword>
<accession>A0A1K0J2L9</accession>
<gene>
    <name evidence="4" type="ORF">CNECB9_5470036</name>
</gene>
<dbReference type="InterPro" id="IPR005064">
    <property type="entry name" value="BUG"/>
</dbReference>
<name>A0A1K0J2L9_CUPNE</name>
<keyword evidence="3" id="KW-0732">Signal</keyword>
<dbReference type="PIRSF" id="PIRSF017082">
    <property type="entry name" value="YflP"/>
    <property type="match status" value="1"/>
</dbReference>
<evidence type="ECO:0000256" key="1">
    <source>
        <dbReference type="ARBA" id="ARBA00006987"/>
    </source>
</evidence>
<feature type="signal peptide" evidence="3">
    <location>
        <begin position="1"/>
        <end position="22"/>
    </location>
</feature>
<feature type="compositionally biased region" description="Polar residues" evidence="2">
    <location>
        <begin position="285"/>
        <end position="298"/>
    </location>
</feature>
<dbReference type="AlphaFoldDB" id="A0A1K0J2L9"/>
<dbReference type="SUPFAM" id="SSF53850">
    <property type="entry name" value="Periplasmic binding protein-like II"/>
    <property type="match status" value="1"/>
</dbReference>
<comment type="similarity">
    <text evidence="1">Belongs to the UPF0065 (bug) family.</text>
</comment>
<proteinExistence type="inferred from homology"/>
<dbReference type="Pfam" id="PF03401">
    <property type="entry name" value="TctC"/>
    <property type="match status" value="1"/>
</dbReference>
<dbReference type="PANTHER" id="PTHR42928:SF5">
    <property type="entry name" value="BLR1237 PROTEIN"/>
    <property type="match status" value="1"/>
</dbReference>
<feature type="region of interest" description="Disordered" evidence="2">
    <location>
        <begin position="277"/>
        <end position="300"/>
    </location>
</feature>
<organism evidence="4">
    <name type="scientific">Cupriavidus necator</name>
    <name type="common">Alcaligenes eutrophus</name>
    <name type="synonym">Ralstonia eutropha</name>
    <dbReference type="NCBI Taxonomy" id="106590"/>
    <lineage>
        <taxon>Bacteria</taxon>
        <taxon>Pseudomonadati</taxon>
        <taxon>Pseudomonadota</taxon>
        <taxon>Betaproteobacteria</taxon>
        <taxon>Burkholderiales</taxon>
        <taxon>Burkholderiaceae</taxon>
        <taxon>Cupriavidus</taxon>
    </lineage>
</organism>
<reference evidence="4" key="1">
    <citation type="submission" date="2016-09" db="EMBL/GenBank/DDBJ databases">
        <authorList>
            <person name="Capua I."/>
            <person name="De Benedictis P."/>
            <person name="Joannis T."/>
            <person name="Lombin L.H."/>
            <person name="Cattoli G."/>
        </authorList>
    </citation>
    <scope>NUCLEOTIDE SEQUENCE</scope>
    <source>
        <strain evidence="4">B9</strain>
    </source>
</reference>
<dbReference type="Gene3D" id="3.40.190.150">
    <property type="entry name" value="Bordetella uptake gene, domain 1"/>
    <property type="match status" value="1"/>
</dbReference>
<feature type="chain" id="PRO_5012543538" evidence="3">
    <location>
        <begin position="23"/>
        <end position="322"/>
    </location>
</feature>
<evidence type="ECO:0000256" key="3">
    <source>
        <dbReference type="SAM" id="SignalP"/>
    </source>
</evidence>
<dbReference type="Gene3D" id="3.40.190.10">
    <property type="entry name" value="Periplasmic binding protein-like II"/>
    <property type="match status" value="1"/>
</dbReference>
<evidence type="ECO:0000256" key="2">
    <source>
        <dbReference type="SAM" id="MobiDB-lite"/>
    </source>
</evidence>
<evidence type="ECO:0000313" key="4">
    <source>
        <dbReference type="EMBL" id="SCU98498.1"/>
    </source>
</evidence>
<dbReference type="EMBL" id="FMSH01000498">
    <property type="protein sequence ID" value="SCU98498.1"/>
    <property type="molecule type" value="Genomic_DNA"/>
</dbReference>
<dbReference type="PANTHER" id="PTHR42928">
    <property type="entry name" value="TRICARBOXYLATE-BINDING PROTEIN"/>
    <property type="match status" value="1"/>
</dbReference>
<dbReference type="InterPro" id="IPR042100">
    <property type="entry name" value="Bug_dom1"/>
</dbReference>
<dbReference type="CDD" id="cd07012">
    <property type="entry name" value="PBP2_Bug_TTT"/>
    <property type="match status" value="1"/>
</dbReference>
<sequence>MLTRSLIAVAALAVHASCFAQAYPARPITFVVPAPPGGALDSLSRTLAEEMGKRLGQPIVVDNKPGAAGILAVQAVTRAAPDGYTVLVTHAAPIINTPNLLPKVPYDVRRDLAFVSQVAVGPVMLAVSRDVPARNMKEFLAWAAQNKGKVSYGSYGVGTFGHLVGIQLNKTRGLDMVHVAYKGEAQVAQDVLAGNIAWGVISLGTLKPQIESGRIRPLAVFGDRRAQAMPDVPTMAEAGLDDPAYRPAGWIGLLVRSGTPAAAVGRLEQEARAAAHSAPLKKRFQQSSSEPVGSTAAQFRQEFEKTEPVVRHLIETSGVKAE</sequence>